<accession>A0AAV2KLD6</accession>
<protein>
    <submittedName>
        <fullName evidence="1">Uncharacterized protein</fullName>
    </submittedName>
</protein>
<gene>
    <name evidence="1" type="ORF">KC01_LOCUS20300</name>
</gene>
<keyword evidence="2" id="KW-1185">Reference proteome</keyword>
<organism evidence="1 2">
    <name type="scientific">Knipowitschia caucasica</name>
    <name type="common">Caucasian dwarf goby</name>
    <name type="synonym">Pomatoschistus caucasicus</name>
    <dbReference type="NCBI Taxonomy" id="637954"/>
    <lineage>
        <taxon>Eukaryota</taxon>
        <taxon>Metazoa</taxon>
        <taxon>Chordata</taxon>
        <taxon>Craniata</taxon>
        <taxon>Vertebrata</taxon>
        <taxon>Euteleostomi</taxon>
        <taxon>Actinopterygii</taxon>
        <taxon>Neopterygii</taxon>
        <taxon>Teleostei</taxon>
        <taxon>Neoteleostei</taxon>
        <taxon>Acanthomorphata</taxon>
        <taxon>Gobiaria</taxon>
        <taxon>Gobiiformes</taxon>
        <taxon>Gobioidei</taxon>
        <taxon>Gobiidae</taxon>
        <taxon>Gobiinae</taxon>
        <taxon>Knipowitschia</taxon>
    </lineage>
</organism>
<evidence type="ECO:0000313" key="2">
    <source>
        <dbReference type="Proteomes" id="UP001497482"/>
    </source>
</evidence>
<dbReference type="EMBL" id="OZ035841">
    <property type="protein sequence ID" value="CAL1590855.1"/>
    <property type="molecule type" value="Genomic_DNA"/>
</dbReference>
<reference evidence="1 2" key="1">
    <citation type="submission" date="2024-04" db="EMBL/GenBank/DDBJ databases">
        <authorList>
            <person name="Waldvogel A.-M."/>
            <person name="Schoenle A."/>
        </authorList>
    </citation>
    <scope>NUCLEOTIDE SEQUENCE [LARGE SCALE GENOMIC DNA]</scope>
</reference>
<proteinExistence type="predicted"/>
<evidence type="ECO:0000313" key="1">
    <source>
        <dbReference type="EMBL" id="CAL1590855.1"/>
    </source>
</evidence>
<name>A0AAV2KLD6_KNICA</name>
<dbReference type="AlphaFoldDB" id="A0AAV2KLD6"/>
<sequence length="114" mass="12566">MCGSGRQEEQRGRCRQQRRCPILISSSQPDGATFGKYRPVPVSQGARGVMSSPVGVGSCAELEGHHIKPVPLWVWMKDTEMEAAAGSRRVCFVPLQERTDYERAEDVAVSFVSV</sequence>
<dbReference type="Proteomes" id="UP001497482">
    <property type="component" value="Chromosome 19"/>
</dbReference>